<gene>
    <name evidence="8" type="ORF">FL622_06750</name>
</gene>
<sequence length="360" mass="39317">MTEPIPPKFSDLLDNMARRCTSCGACVRSCDFLRRSGSPAALARQGLEDGAALLRAYECSLCGLCDALCPLRLSPAAMFLAIRREAVKTGRVEAKTYQSWLTYEKLGGALPFRRQALPPGCTTVFFPGCSLPGSRPRAVLSLLAALRQSDPAVGLVLDCCGKISHDLGYGESFERISESLRRRLHGSGVRRILTACPGCDLMLRKLDEDFEVRSIYEVLTEGDADPATAPNRGTVAVHDPCPSRFDPERQRAVRELIRRAGYAIEELPEHGRTTRCCGQGGMVEGVRPGTVDREAARIVEQGKGRLLVSSCAACVNTLGRRGDAYHVVDLLGGEALPSRPPLSSARRWLNRLRLRLTRLP</sequence>
<name>A0A550JGD3_9BACT</name>
<organism evidence="8 9">
    <name type="scientific">Trichloromonas acetexigens</name>
    <dbReference type="NCBI Taxonomy" id="38815"/>
    <lineage>
        <taxon>Bacteria</taxon>
        <taxon>Pseudomonadati</taxon>
        <taxon>Thermodesulfobacteriota</taxon>
        <taxon>Desulfuromonadia</taxon>
        <taxon>Desulfuromonadales</taxon>
        <taxon>Trichloromonadaceae</taxon>
        <taxon>Trichloromonas</taxon>
    </lineage>
</organism>
<dbReference type="Pfam" id="PF13183">
    <property type="entry name" value="Fer4_8"/>
    <property type="match status" value="1"/>
</dbReference>
<dbReference type="PROSITE" id="PS00198">
    <property type="entry name" value="4FE4S_FER_1"/>
    <property type="match status" value="1"/>
</dbReference>
<evidence type="ECO:0000313" key="9">
    <source>
        <dbReference type="Proteomes" id="UP000317155"/>
    </source>
</evidence>
<dbReference type="SUPFAM" id="SSF46548">
    <property type="entry name" value="alpha-helical ferredoxin"/>
    <property type="match status" value="1"/>
</dbReference>
<dbReference type="EMBL" id="VJVV01000004">
    <property type="protein sequence ID" value="TRO82270.1"/>
    <property type="molecule type" value="Genomic_DNA"/>
</dbReference>
<keyword evidence="9" id="KW-1185">Reference proteome</keyword>
<dbReference type="Proteomes" id="UP000317155">
    <property type="component" value="Unassembled WGS sequence"/>
</dbReference>
<dbReference type="Pfam" id="PF02754">
    <property type="entry name" value="CCG"/>
    <property type="match status" value="2"/>
</dbReference>
<evidence type="ECO:0000256" key="4">
    <source>
        <dbReference type="ARBA" id="ARBA00023004"/>
    </source>
</evidence>
<keyword evidence="5" id="KW-0411">Iron-sulfur</keyword>
<proteinExistence type="predicted"/>
<dbReference type="OrthoDB" id="9803192at2"/>
<feature type="domain" description="4Fe-4S ferredoxin-type" evidence="7">
    <location>
        <begin position="17"/>
        <end position="71"/>
    </location>
</feature>
<dbReference type="GO" id="GO:0046872">
    <property type="term" value="F:metal ion binding"/>
    <property type="evidence" value="ECO:0007669"/>
    <property type="project" value="UniProtKB-KW"/>
</dbReference>
<evidence type="ECO:0000259" key="7">
    <source>
        <dbReference type="Pfam" id="PF13183"/>
    </source>
</evidence>
<dbReference type="RefSeq" id="WP_092057308.1">
    <property type="nucleotide sequence ID" value="NZ_FOJJ01000034.1"/>
</dbReference>
<dbReference type="AlphaFoldDB" id="A0A550JGD3"/>
<dbReference type="GO" id="GO:0005886">
    <property type="term" value="C:plasma membrane"/>
    <property type="evidence" value="ECO:0007669"/>
    <property type="project" value="TreeGrafter"/>
</dbReference>
<keyword evidence="3" id="KW-0560">Oxidoreductase</keyword>
<reference evidence="8 9" key="1">
    <citation type="submission" date="2019-07" db="EMBL/GenBank/DDBJ databases">
        <title>Insights of Desulfuromonas acetexigens electromicrobiology.</title>
        <authorList>
            <person name="Katuri K."/>
            <person name="Sapireddy V."/>
            <person name="Shaw D.R."/>
            <person name="Saikaly P."/>
        </authorList>
    </citation>
    <scope>NUCLEOTIDE SEQUENCE [LARGE SCALE GENOMIC DNA]</scope>
    <source>
        <strain evidence="8 9">2873</strain>
    </source>
</reference>
<dbReference type="PANTHER" id="PTHR43255:SF1">
    <property type="entry name" value="IRON-SULFUR-BINDING OXIDOREDUCTASE FADF-RELATED"/>
    <property type="match status" value="1"/>
</dbReference>
<accession>A0A550JGD3</accession>
<keyword evidence="4" id="KW-0408">Iron</keyword>
<dbReference type="InterPro" id="IPR017900">
    <property type="entry name" value="4Fe4S_Fe_S_CS"/>
</dbReference>
<protein>
    <submittedName>
        <fullName evidence="8">(Fe-S)-binding protein</fullName>
    </submittedName>
</protein>
<dbReference type="InterPro" id="IPR004017">
    <property type="entry name" value="Cys_rich_dom"/>
</dbReference>
<comment type="caution">
    <text evidence="8">The sequence shown here is derived from an EMBL/GenBank/DDBJ whole genome shotgun (WGS) entry which is preliminary data.</text>
</comment>
<evidence type="ECO:0000256" key="2">
    <source>
        <dbReference type="ARBA" id="ARBA00022723"/>
    </source>
</evidence>
<keyword evidence="1" id="KW-0004">4Fe-4S</keyword>
<evidence type="ECO:0000256" key="1">
    <source>
        <dbReference type="ARBA" id="ARBA00022485"/>
    </source>
</evidence>
<dbReference type="GO" id="GO:0016491">
    <property type="term" value="F:oxidoreductase activity"/>
    <property type="evidence" value="ECO:0007669"/>
    <property type="project" value="UniProtKB-KW"/>
</dbReference>
<dbReference type="Gene3D" id="3.30.70.20">
    <property type="match status" value="1"/>
</dbReference>
<dbReference type="PANTHER" id="PTHR43255">
    <property type="entry name" value="IRON-SULFUR-BINDING OXIDOREDUCTASE FADF-RELATED-RELATED"/>
    <property type="match status" value="1"/>
</dbReference>
<dbReference type="GO" id="GO:0051539">
    <property type="term" value="F:4 iron, 4 sulfur cluster binding"/>
    <property type="evidence" value="ECO:0007669"/>
    <property type="project" value="UniProtKB-KW"/>
</dbReference>
<feature type="domain" description="Cysteine-rich" evidence="6">
    <location>
        <begin position="235"/>
        <end position="318"/>
    </location>
</feature>
<evidence type="ECO:0000256" key="3">
    <source>
        <dbReference type="ARBA" id="ARBA00023002"/>
    </source>
</evidence>
<feature type="domain" description="Cysteine-rich" evidence="6">
    <location>
        <begin position="124"/>
        <end position="204"/>
    </location>
</feature>
<dbReference type="InterPro" id="IPR051460">
    <property type="entry name" value="HdrC_iron-sulfur_subunit"/>
</dbReference>
<keyword evidence="2" id="KW-0479">Metal-binding</keyword>
<dbReference type="InterPro" id="IPR017896">
    <property type="entry name" value="4Fe4S_Fe-S-bd"/>
</dbReference>
<evidence type="ECO:0000313" key="8">
    <source>
        <dbReference type="EMBL" id="TRO82270.1"/>
    </source>
</evidence>
<evidence type="ECO:0000259" key="6">
    <source>
        <dbReference type="Pfam" id="PF02754"/>
    </source>
</evidence>
<evidence type="ECO:0000256" key="5">
    <source>
        <dbReference type="ARBA" id="ARBA00023014"/>
    </source>
</evidence>